<keyword evidence="2" id="KW-1185">Reference proteome</keyword>
<organism evidence="1 2">
    <name type="scientific">Acidocella aquatica</name>
    <dbReference type="NCBI Taxonomy" id="1922313"/>
    <lineage>
        <taxon>Bacteria</taxon>
        <taxon>Pseudomonadati</taxon>
        <taxon>Pseudomonadota</taxon>
        <taxon>Alphaproteobacteria</taxon>
        <taxon>Acetobacterales</taxon>
        <taxon>Acidocellaceae</taxon>
        <taxon>Acidocella</taxon>
    </lineage>
</organism>
<reference evidence="2" key="1">
    <citation type="journal article" date="2019" name="Int. J. Syst. Evol. Microbiol.">
        <title>The Global Catalogue of Microorganisms (GCM) 10K type strain sequencing project: providing services to taxonomists for standard genome sequencing and annotation.</title>
        <authorList>
            <consortium name="The Broad Institute Genomics Platform"/>
            <consortium name="The Broad Institute Genome Sequencing Center for Infectious Disease"/>
            <person name="Wu L."/>
            <person name="Ma J."/>
        </authorList>
    </citation>
    <scope>NUCLEOTIDE SEQUENCE [LARGE SCALE GENOMIC DNA]</scope>
    <source>
        <strain evidence="2">NBRC 112502</strain>
    </source>
</reference>
<proteinExistence type="predicted"/>
<comment type="caution">
    <text evidence="1">The sequence shown here is derived from an EMBL/GenBank/DDBJ whole genome shotgun (WGS) entry which is preliminary data.</text>
</comment>
<name>A0ABQ6A726_9PROT</name>
<accession>A0ABQ6A726</accession>
<dbReference type="EMBL" id="BSOS01000067">
    <property type="protein sequence ID" value="GLR67661.1"/>
    <property type="molecule type" value="Genomic_DNA"/>
</dbReference>
<sequence>MALNCSSVTLTFRPEAAIAASNAALSQGLPLGVIGTLSVVATGAPGAAAAAGGGAWVVAAGAALLASAGIAASEAAPAIKPRRLIFSLN</sequence>
<evidence type="ECO:0000313" key="1">
    <source>
        <dbReference type="EMBL" id="GLR67661.1"/>
    </source>
</evidence>
<gene>
    <name evidence="1" type="ORF">GCM10010909_23420</name>
</gene>
<evidence type="ECO:0000313" key="2">
    <source>
        <dbReference type="Proteomes" id="UP001156641"/>
    </source>
</evidence>
<dbReference type="Proteomes" id="UP001156641">
    <property type="component" value="Unassembled WGS sequence"/>
</dbReference>
<protein>
    <submittedName>
        <fullName evidence="1">Uncharacterized protein</fullName>
    </submittedName>
</protein>